<protein>
    <recommendedName>
        <fullName evidence="6">Proteophosphoglycan ppg4</fullName>
    </recommendedName>
</protein>
<evidence type="ECO:0000313" key="5">
    <source>
        <dbReference type="Proteomes" id="UP000077266"/>
    </source>
</evidence>
<evidence type="ECO:0000256" key="3">
    <source>
        <dbReference type="SAM" id="SignalP"/>
    </source>
</evidence>
<feature type="region of interest" description="Disordered" evidence="1">
    <location>
        <begin position="351"/>
        <end position="482"/>
    </location>
</feature>
<keyword evidence="3" id="KW-0732">Signal</keyword>
<feature type="compositionally biased region" description="Pro residues" evidence="1">
    <location>
        <begin position="358"/>
        <end position="375"/>
    </location>
</feature>
<dbReference type="EMBL" id="KV425920">
    <property type="protein sequence ID" value="KZV98341.1"/>
    <property type="molecule type" value="Genomic_DNA"/>
</dbReference>
<feature type="region of interest" description="Disordered" evidence="1">
    <location>
        <begin position="168"/>
        <end position="253"/>
    </location>
</feature>
<feature type="region of interest" description="Disordered" evidence="1">
    <location>
        <begin position="62"/>
        <end position="87"/>
    </location>
</feature>
<feature type="transmembrane region" description="Helical" evidence="2">
    <location>
        <begin position="109"/>
        <end position="133"/>
    </location>
</feature>
<keyword evidence="2" id="KW-1133">Transmembrane helix</keyword>
<feature type="compositionally biased region" description="Pro residues" evidence="1">
    <location>
        <begin position="234"/>
        <end position="243"/>
    </location>
</feature>
<evidence type="ECO:0008006" key="6">
    <source>
        <dbReference type="Google" id="ProtNLM"/>
    </source>
</evidence>
<dbReference type="InParanoid" id="A0A165LUI3"/>
<gene>
    <name evidence="4" type="ORF">EXIGLDRAFT_313884</name>
</gene>
<keyword evidence="2" id="KW-0472">Membrane</keyword>
<feature type="signal peptide" evidence="3">
    <location>
        <begin position="1"/>
        <end position="22"/>
    </location>
</feature>
<keyword evidence="2" id="KW-0812">Transmembrane</keyword>
<reference evidence="4 5" key="1">
    <citation type="journal article" date="2016" name="Mol. Biol. Evol.">
        <title>Comparative Genomics of Early-Diverging Mushroom-Forming Fungi Provides Insights into the Origins of Lignocellulose Decay Capabilities.</title>
        <authorList>
            <person name="Nagy L.G."/>
            <person name="Riley R."/>
            <person name="Tritt A."/>
            <person name="Adam C."/>
            <person name="Daum C."/>
            <person name="Floudas D."/>
            <person name="Sun H."/>
            <person name="Yadav J.S."/>
            <person name="Pangilinan J."/>
            <person name="Larsson K.H."/>
            <person name="Matsuura K."/>
            <person name="Barry K."/>
            <person name="Labutti K."/>
            <person name="Kuo R."/>
            <person name="Ohm R.A."/>
            <person name="Bhattacharya S.S."/>
            <person name="Shirouzu T."/>
            <person name="Yoshinaga Y."/>
            <person name="Martin F.M."/>
            <person name="Grigoriev I.V."/>
            <person name="Hibbett D.S."/>
        </authorList>
    </citation>
    <scope>NUCLEOTIDE SEQUENCE [LARGE SCALE GENOMIC DNA]</scope>
    <source>
        <strain evidence="4 5">HHB12029</strain>
    </source>
</reference>
<feature type="compositionally biased region" description="Basic and acidic residues" evidence="1">
    <location>
        <begin position="422"/>
        <end position="437"/>
    </location>
</feature>
<name>A0A165LUI3_EXIGL</name>
<accession>A0A165LUI3</accession>
<proteinExistence type="predicted"/>
<feature type="compositionally biased region" description="Low complexity" evidence="1">
    <location>
        <begin position="66"/>
        <end position="84"/>
    </location>
</feature>
<feature type="compositionally biased region" description="Pro residues" evidence="1">
    <location>
        <begin position="409"/>
        <end position="420"/>
    </location>
</feature>
<feature type="compositionally biased region" description="Polar residues" evidence="1">
    <location>
        <begin position="381"/>
        <end position="403"/>
    </location>
</feature>
<evidence type="ECO:0000256" key="1">
    <source>
        <dbReference type="SAM" id="MobiDB-lite"/>
    </source>
</evidence>
<dbReference type="AlphaFoldDB" id="A0A165LUI3"/>
<feature type="compositionally biased region" description="Low complexity" evidence="1">
    <location>
        <begin position="193"/>
        <end position="219"/>
    </location>
</feature>
<keyword evidence="5" id="KW-1185">Reference proteome</keyword>
<dbReference type="OrthoDB" id="10644884at2759"/>
<organism evidence="4 5">
    <name type="scientific">Exidia glandulosa HHB12029</name>
    <dbReference type="NCBI Taxonomy" id="1314781"/>
    <lineage>
        <taxon>Eukaryota</taxon>
        <taxon>Fungi</taxon>
        <taxon>Dikarya</taxon>
        <taxon>Basidiomycota</taxon>
        <taxon>Agaricomycotina</taxon>
        <taxon>Agaricomycetes</taxon>
        <taxon>Auriculariales</taxon>
        <taxon>Exidiaceae</taxon>
        <taxon>Exidia</taxon>
    </lineage>
</organism>
<evidence type="ECO:0000313" key="4">
    <source>
        <dbReference type="EMBL" id="KZV98341.1"/>
    </source>
</evidence>
<feature type="chain" id="PRO_5007862052" description="Proteophosphoglycan ppg4" evidence="3">
    <location>
        <begin position="23"/>
        <end position="482"/>
    </location>
</feature>
<dbReference type="Proteomes" id="UP000077266">
    <property type="component" value="Unassembled WGS sequence"/>
</dbReference>
<sequence>MRTGSACGAGSLFSFLFLPSRTLPLHPFRPARRAMRSGQDDGYIREGVRNVFGRGIPRFSRRRAPSRSFRNSPSSAPRVASAPSWDATHGPARLAARDDAGCPSTFSGLAFGLGLLLGIVMTSIAFSGGIWWFKSKPRRSRNAKRLTINPYAHAPHHIITEATVSPQPTMNMMSSTTHLVSQPTSPRTATVVGRTSSTRSAATTGRLRSSRSESSLPLPVALRDAHGKFSTLEEPPPPPPQPQHQPSRSRQSEVMSMFSASMVGNDAFRTGAHTSFALSAEPSTATAELFPRSPISGYPFSHVAASPHSDHRGLPSTAGASYARSRALSLESLARTAVARDSISSIASTWSSRTRVPMGPPPLPPPASPLPSPPPQDKRLQQLQEALSAATSPNGSASPTSPLLFQPAPHSPLRPLPVPETPAHERMSHMSAREEKAFLSQIPPMSMTHPPPSPTRSVAESSRGRRDTAPPPAYSRPPSRFA</sequence>
<feature type="compositionally biased region" description="Polar residues" evidence="1">
    <location>
        <begin position="168"/>
        <end position="188"/>
    </location>
</feature>
<evidence type="ECO:0000256" key="2">
    <source>
        <dbReference type="SAM" id="Phobius"/>
    </source>
</evidence>